<name>A0ABV8LD62_9NOCA</name>
<keyword evidence="1" id="KW-0732">Signal</keyword>
<protein>
    <recommendedName>
        <fullName evidence="4">MspA protein</fullName>
    </recommendedName>
</protein>
<evidence type="ECO:0000256" key="1">
    <source>
        <dbReference type="SAM" id="SignalP"/>
    </source>
</evidence>
<reference evidence="3" key="1">
    <citation type="journal article" date="2019" name="Int. J. Syst. Evol. Microbiol.">
        <title>The Global Catalogue of Microorganisms (GCM) 10K type strain sequencing project: providing services to taxonomists for standard genome sequencing and annotation.</title>
        <authorList>
            <consortium name="The Broad Institute Genomics Platform"/>
            <consortium name="The Broad Institute Genome Sequencing Center for Infectious Disease"/>
            <person name="Wu L."/>
            <person name="Ma J."/>
        </authorList>
    </citation>
    <scope>NUCLEOTIDE SEQUENCE [LARGE SCALE GENOMIC DNA]</scope>
    <source>
        <strain evidence="3">CGMCC 4.7204</strain>
    </source>
</reference>
<comment type="caution">
    <text evidence="2">The sequence shown here is derived from an EMBL/GenBank/DDBJ whole genome shotgun (WGS) entry which is preliminary data.</text>
</comment>
<feature type="signal peptide" evidence="1">
    <location>
        <begin position="1"/>
        <end position="28"/>
    </location>
</feature>
<gene>
    <name evidence="2" type="ORF">ACFOW8_24725</name>
</gene>
<dbReference type="RefSeq" id="WP_378553862.1">
    <property type="nucleotide sequence ID" value="NZ_JBHSBA010000015.1"/>
</dbReference>
<keyword evidence="3" id="KW-1185">Reference proteome</keyword>
<organism evidence="2 3">
    <name type="scientific">Nocardia rhizosphaerae</name>
    <dbReference type="NCBI Taxonomy" id="1691571"/>
    <lineage>
        <taxon>Bacteria</taxon>
        <taxon>Bacillati</taxon>
        <taxon>Actinomycetota</taxon>
        <taxon>Actinomycetes</taxon>
        <taxon>Mycobacteriales</taxon>
        <taxon>Nocardiaceae</taxon>
        <taxon>Nocardia</taxon>
    </lineage>
</organism>
<dbReference type="EMBL" id="JBHSBA010000015">
    <property type="protein sequence ID" value="MFC4128133.1"/>
    <property type="molecule type" value="Genomic_DNA"/>
</dbReference>
<sequence>MSVGLRRCVASAAMALLAVTAAAGHATAEPARVSINGDMQVVGMDVLHIEAQGSGDGPATGTYVAQARVGEMPLPIRVTGPVTCLRVVGDTVSLVYPITTAEPVMVFEPDTMAIQITVTKGRDGAPNMIGYGVPMPTSMLRDCQPGVTPLVFDGTIDID</sequence>
<feature type="chain" id="PRO_5047263989" description="MspA protein" evidence="1">
    <location>
        <begin position="29"/>
        <end position="159"/>
    </location>
</feature>
<evidence type="ECO:0000313" key="3">
    <source>
        <dbReference type="Proteomes" id="UP001595767"/>
    </source>
</evidence>
<dbReference type="Proteomes" id="UP001595767">
    <property type="component" value="Unassembled WGS sequence"/>
</dbReference>
<evidence type="ECO:0000313" key="2">
    <source>
        <dbReference type="EMBL" id="MFC4128133.1"/>
    </source>
</evidence>
<evidence type="ECO:0008006" key="4">
    <source>
        <dbReference type="Google" id="ProtNLM"/>
    </source>
</evidence>
<proteinExistence type="predicted"/>
<accession>A0ABV8LD62</accession>